<dbReference type="SUPFAM" id="SSF51735">
    <property type="entry name" value="NAD(P)-binding Rossmann-fold domains"/>
    <property type="match status" value="1"/>
</dbReference>
<reference evidence="3 4" key="1">
    <citation type="submission" date="2024-06" db="EMBL/GenBank/DDBJ databases">
        <title>The Natural Products Discovery Center: Release of the First 8490 Sequenced Strains for Exploring Actinobacteria Biosynthetic Diversity.</title>
        <authorList>
            <person name="Kalkreuter E."/>
            <person name="Kautsar S.A."/>
            <person name="Yang D."/>
            <person name="Bader C.D."/>
            <person name="Teijaro C.N."/>
            <person name="Fluegel L."/>
            <person name="Davis C.M."/>
            <person name="Simpson J.R."/>
            <person name="Lauterbach L."/>
            <person name="Steele A.D."/>
            <person name="Gui C."/>
            <person name="Meng S."/>
            <person name="Li G."/>
            <person name="Viehrig K."/>
            <person name="Ye F."/>
            <person name="Su P."/>
            <person name="Kiefer A.F."/>
            <person name="Nichols A."/>
            <person name="Cepeda A.J."/>
            <person name="Yan W."/>
            <person name="Fan B."/>
            <person name="Jiang Y."/>
            <person name="Adhikari A."/>
            <person name="Zheng C.-J."/>
            <person name="Schuster L."/>
            <person name="Cowan T.M."/>
            <person name="Smanski M.J."/>
            <person name="Chevrette M.G."/>
            <person name="De Carvalho L.P.S."/>
            <person name="Shen B."/>
        </authorList>
    </citation>
    <scope>NUCLEOTIDE SEQUENCE [LARGE SCALE GENOMIC DNA]</scope>
    <source>
        <strain evidence="3 4">NPDC038104</strain>
    </source>
</reference>
<gene>
    <name evidence="3" type="ORF">AB0E65_14095</name>
</gene>
<sequence length="254" mass="26144">MSTDYATEFAGRAALVTGAASGIGLAIARRLAEGGAKVVIADYNADGAEQAAAGLREDGFEAAAFTVDVSDAASVEAAVRFTVDTFGGCHLGVNNAGIGGDSAPTGEQTPANWDRVVRTNLDGVFHSMRYQIPAMEEAGGGSIVNVSSILGSVAFQGSSAYVAAKHGVLGLTKCAAVEYATRNIRINSVGPGFIETPLLENLDTDTRDALVGLHPIGRLGRSEEVAELVAFLLSDRASFITGSYHLVDGGYTSL</sequence>
<dbReference type="PRINTS" id="PR00081">
    <property type="entry name" value="GDHRDH"/>
</dbReference>
<evidence type="ECO:0000313" key="3">
    <source>
        <dbReference type="EMBL" id="MEU3555328.1"/>
    </source>
</evidence>
<proteinExistence type="inferred from homology"/>
<dbReference type="InterPro" id="IPR002347">
    <property type="entry name" value="SDR_fam"/>
</dbReference>
<keyword evidence="2" id="KW-0560">Oxidoreductase</keyword>
<dbReference type="EMBL" id="JBEZUR010000018">
    <property type="protein sequence ID" value="MEU3555328.1"/>
    <property type="molecule type" value="Genomic_DNA"/>
</dbReference>
<dbReference type="Pfam" id="PF13561">
    <property type="entry name" value="adh_short_C2"/>
    <property type="match status" value="1"/>
</dbReference>
<accession>A0ABV2YHX4</accession>
<name>A0ABV2YHX4_9ACTN</name>
<evidence type="ECO:0000256" key="1">
    <source>
        <dbReference type="ARBA" id="ARBA00006484"/>
    </source>
</evidence>
<dbReference type="Gene3D" id="3.40.50.720">
    <property type="entry name" value="NAD(P)-binding Rossmann-like Domain"/>
    <property type="match status" value="1"/>
</dbReference>
<dbReference type="RefSeq" id="WP_108952195.1">
    <property type="nucleotide sequence ID" value="NZ_BEVZ01000002.1"/>
</dbReference>
<organism evidence="3 4">
    <name type="scientific">Streptomyces fragilis</name>
    <dbReference type="NCBI Taxonomy" id="67301"/>
    <lineage>
        <taxon>Bacteria</taxon>
        <taxon>Bacillati</taxon>
        <taxon>Actinomycetota</taxon>
        <taxon>Actinomycetes</taxon>
        <taxon>Kitasatosporales</taxon>
        <taxon>Streptomycetaceae</taxon>
        <taxon>Streptomyces</taxon>
    </lineage>
</organism>
<dbReference type="NCBIfam" id="NF009466">
    <property type="entry name" value="PRK12826.1-2"/>
    <property type="match status" value="1"/>
</dbReference>
<dbReference type="PROSITE" id="PS00061">
    <property type="entry name" value="ADH_SHORT"/>
    <property type="match status" value="1"/>
</dbReference>
<protein>
    <submittedName>
        <fullName evidence="3">SDR family NAD(P)-dependent oxidoreductase</fullName>
    </submittedName>
</protein>
<evidence type="ECO:0000256" key="2">
    <source>
        <dbReference type="ARBA" id="ARBA00023002"/>
    </source>
</evidence>
<evidence type="ECO:0000313" key="4">
    <source>
        <dbReference type="Proteomes" id="UP001550850"/>
    </source>
</evidence>
<dbReference type="InterPro" id="IPR036291">
    <property type="entry name" value="NAD(P)-bd_dom_sf"/>
</dbReference>
<dbReference type="NCBIfam" id="NF005559">
    <property type="entry name" value="PRK07231.1"/>
    <property type="match status" value="1"/>
</dbReference>
<dbReference type="PRINTS" id="PR00080">
    <property type="entry name" value="SDRFAMILY"/>
</dbReference>
<dbReference type="InterPro" id="IPR020904">
    <property type="entry name" value="Sc_DH/Rdtase_CS"/>
</dbReference>
<keyword evidence="4" id="KW-1185">Reference proteome</keyword>
<comment type="caution">
    <text evidence="3">The sequence shown here is derived from an EMBL/GenBank/DDBJ whole genome shotgun (WGS) entry which is preliminary data.</text>
</comment>
<dbReference type="Proteomes" id="UP001550850">
    <property type="component" value="Unassembled WGS sequence"/>
</dbReference>
<dbReference type="PANTHER" id="PTHR24321">
    <property type="entry name" value="DEHYDROGENASES, SHORT CHAIN"/>
    <property type="match status" value="1"/>
</dbReference>
<comment type="similarity">
    <text evidence="1">Belongs to the short-chain dehydrogenases/reductases (SDR) family.</text>
</comment>
<dbReference type="PANTHER" id="PTHR24321:SF8">
    <property type="entry name" value="ESTRADIOL 17-BETA-DEHYDROGENASE 8-RELATED"/>
    <property type="match status" value="1"/>
</dbReference>